<evidence type="ECO:0000256" key="1">
    <source>
        <dbReference type="SAM" id="MobiDB-lite"/>
    </source>
</evidence>
<proteinExistence type="predicted"/>
<feature type="compositionally biased region" description="Polar residues" evidence="1">
    <location>
        <begin position="21"/>
        <end position="32"/>
    </location>
</feature>
<keyword evidence="3" id="KW-1185">Reference proteome</keyword>
<dbReference type="EMBL" id="BKCP01004705">
    <property type="protein sequence ID" value="GER33190.1"/>
    <property type="molecule type" value="Genomic_DNA"/>
</dbReference>
<evidence type="ECO:0000313" key="2">
    <source>
        <dbReference type="EMBL" id="GER33190.1"/>
    </source>
</evidence>
<name>A0A5A7PK88_STRAF</name>
<dbReference type="Proteomes" id="UP000325081">
    <property type="component" value="Unassembled WGS sequence"/>
</dbReference>
<feature type="region of interest" description="Disordered" evidence="1">
    <location>
        <begin position="19"/>
        <end position="39"/>
    </location>
</feature>
<sequence>MNEDLFSGQDSGSAYRAMDSDAQQFSHRGSNSPPDPYTGGMPFSSFAANGVRVTPHGTLQASCSLRSRTLKRESSSKFGISFIIPQQVYSLVLTDSRARTTLLTLSMRLSGSDAVLLGFASKLVLFRFRMDGLSKIVSSTSSPIATEFVPIAVPHPTTILKSSYSGKASVL</sequence>
<gene>
    <name evidence="2" type="ORF">STAS_09305</name>
</gene>
<evidence type="ECO:0000313" key="3">
    <source>
        <dbReference type="Proteomes" id="UP000325081"/>
    </source>
</evidence>
<protein>
    <submittedName>
        <fullName evidence="2">GDP-D-mannose 4,6-dehydratase 1</fullName>
    </submittedName>
</protein>
<reference evidence="3" key="1">
    <citation type="journal article" date="2019" name="Curr. Biol.">
        <title>Genome Sequence of Striga asiatica Provides Insight into the Evolution of Plant Parasitism.</title>
        <authorList>
            <person name="Yoshida S."/>
            <person name="Kim S."/>
            <person name="Wafula E.K."/>
            <person name="Tanskanen J."/>
            <person name="Kim Y.M."/>
            <person name="Honaas L."/>
            <person name="Yang Z."/>
            <person name="Spallek T."/>
            <person name="Conn C.E."/>
            <person name="Ichihashi Y."/>
            <person name="Cheong K."/>
            <person name="Cui S."/>
            <person name="Der J.P."/>
            <person name="Gundlach H."/>
            <person name="Jiao Y."/>
            <person name="Hori C."/>
            <person name="Ishida J.K."/>
            <person name="Kasahara H."/>
            <person name="Kiba T."/>
            <person name="Kim M.S."/>
            <person name="Koo N."/>
            <person name="Laohavisit A."/>
            <person name="Lee Y.H."/>
            <person name="Lumba S."/>
            <person name="McCourt P."/>
            <person name="Mortimer J.C."/>
            <person name="Mutuku J.M."/>
            <person name="Nomura T."/>
            <person name="Sasaki-Sekimoto Y."/>
            <person name="Seto Y."/>
            <person name="Wang Y."/>
            <person name="Wakatake T."/>
            <person name="Sakakibara H."/>
            <person name="Demura T."/>
            <person name="Yamaguchi S."/>
            <person name="Yoneyama K."/>
            <person name="Manabe R.I."/>
            <person name="Nelson D.C."/>
            <person name="Schulman A.H."/>
            <person name="Timko M.P."/>
            <person name="dePamphilis C.W."/>
            <person name="Choi D."/>
            <person name="Shirasu K."/>
        </authorList>
    </citation>
    <scope>NUCLEOTIDE SEQUENCE [LARGE SCALE GENOMIC DNA]</scope>
    <source>
        <strain evidence="3">cv. UVA1</strain>
    </source>
</reference>
<comment type="caution">
    <text evidence="2">The sequence shown here is derived from an EMBL/GenBank/DDBJ whole genome shotgun (WGS) entry which is preliminary data.</text>
</comment>
<dbReference type="AlphaFoldDB" id="A0A5A7PK88"/>
<accession>A0A5A7PK88</accession>
<organism evidence="2 3">
    <name type="scientific">Striga asiatica</name>
    <name type="common">Asiatic witchweed</name>
    <name type="synonym">Buchnera asiatica</name>
    <dbReference type="NCBI Taxonomy" id="4170"/>
    <lineage>
        <taxon>Eukaryota</taxon>
        <taxon>Viridiplantae</taxon>
        <taxon>Streptophyta</taxon>
        <taxon>Embryophyta</taxon>
        <taxon>Tracheophyta</taxon>
        <taxon>Spermatophyta</taxon>
        <taxon>Magnoliopsida</taxon>
        <taxon>eudicotyledons</taxon>
        <taxon>Gunneridae</taxon>
        <taxon>Pentapetalae</taxon>
        <taxon>asterids</taxon>
        <taxon>lamiids</taxon>
        <taxon>Lamiales</taxon>
        <taxon>Orobanchaceae</taxon>
        <taxon>Buchnereae</taxon>
        <taxon>Striga</taxon>
    </lineage>
</organism>